<feature type="non-terminal residue" evidence="2">
    <location>
        <position position="1"/>
    </location>
</feature>
<organism evidence="2 3">
    <name type="scientific">Monoraphidium neglectum</name>
    <dbReference type="NCBI Taxonomy" id="145388"/>
    <lineage>
        <taxon>Eukaryota</taxon>
        <taxon>Viridiplantae</taxon>
        <taxon>Chlorophyta</taxon>
        <taxon>core chlorophytes</taxon>
        <taxon>Chlorophyceae</taxon>
        <taxon>CS clade</taxon>
        <taxon>Sphaeropleales</taxon>
        <taxon>Selenastraceae</taxon>
        <taxon>Monoraphidium</taxon>
    </lineage>
</organism>
<evidence type="ECO:0000313" key="3">
    <source>
        <dbReference type="Proteomes" id="UP000054498"/>
    </source>
</evidence>
<keyword evidence="3" id="KW-1185">Reference proteome</keyword>
<dbReference type="AlphaFoldDB" id="A0A0D2MJV6"/>
<feature type="region of interest" description="Disordered" evidence="1">
    <location>
        <begin position="112"/>
        <end position="166"/>
    </location>
</feature>
<reference evidence="2 3" key="1">
    <citation type="journal article" date="2013" name="BMC Genomics">
        <title>Reconstruction of the lipid metabolism for the microalga Monoraphidium neglectum from its genome sequence reveals characteristics suitable for biofuel production.</title>
        <authorList>
            <person name="Bogen C."/>
            <person name="Al-Dilaimi A."/>
            <person name="Albersmeier A."/>
            <person name="Wichmann J."/>
            <person name="Grundmann M."/>
            <person name="Rupp O."/>
            <person name="Lauersen K.J."/>
            <person name="Blifernez-Klassen O."/>
            <person name="Kalinowski J."/>
            <person name="Goesmann A."/>
            <person name="Mussgnug J.H."/>
            <person name="Kruse O."/>
        </authorList>
    </citation>
    <scope>NUCLEOTIDE SEQUENCE [LARGE SCALE GENOMIC DNA]</scope>
    <source>
        <strain evidence="2 3">SAG 48.87</strain>
    </source>
</reference>
<protein>
    <submittedName>
        <fullName evidence="2">Uncharacterized protein</fullName>
    </submittedName>
</protein>
<proteinExistence type="predicted"/>
<dbReference type="RefSeq" id="XP_013894240.1">
    <property type="nucleotide sequence ID" value="XM_014038786.1"/>
</dbReference>
<sequence>EVRAIVNSGEVHAASWAAATAVAFDGRVGAARRDMRVLTQQVERRDAAARDEAAYRTPVGAVSAAAAAAGPASAVGPTRRRRPLPHVVGGAAPYSTWGRLGGSGDAAWPPAAARGCSSCAFTPSRDHEAARTGGGREGGRALKSSGGAQGGDGGGGRAWQPPAAAAAAQAARVHSIQAPPRPLWRQEGLPQGFGSGLGGSLALGGSARQLTTAAVAAPMSGQPLPSNTRATPAAAASRLASVQHMRQCAGAWAGGAPSWGPSVARVLHLARRVR</sequence>
<dbReference type="GeneID" id="25730136"/>
<dbReference type="Proteomes" id="UP000054498">
    <property type="component" value="Unassembled WGS sequence"/>
</dbReference>
<gene>
    <name evidence="2" type="ORF">MNEG_12743</name>
</gene>
<evidence type="ECO:0000256" key="1">
    <source>
        <dbReference type="SAM" id="MobiDB-lite"/>
    </source>
</evidence>
<dbReference type="KEGG" id="mng:MNEG_12743"/>
<evidence type="ECO:0000313" key="2">
    <source>
        <dbReference type="EMBL" id="KIY95220.1"/>
    </source>
</evidence>
<accession>A0A0D2MJV6</accession>
<dbReference type="EMBL" id="KK103628">
    <property type="protein sequence ID" value="KIY95220.1"/>
    <property type="molecule type" value="Genomic_DNA"/>
</dbReference>
<name>A0A0D2MJV6_9CHLO</name>
<feature type="compositionally biased region" description="Gly residues" evidence="1">
    <location>
        <begin position="147"/>
        <end position="157"/>
    </location>
</feature>